<accession>A0A5D4TXQ0</accession>
<dbReference type="EMBL" id="VTEW01000006">
    <property type="protein sequence ID" value="TYS79772.1"/>
    <property type="molecule type" value="Genomic_DNA"/>
</dbReference>
<sequence length="89" mass="10626">MKHLYQRLHKKGLVLKNTKMIKGVHAGYIYRVTAESEYGRQYSFVYKEFAKGRENEIEIMEMASHYISPFSKMNEIWSDPPPPLFLWKI</sequence>
<evidence type="ECO:0000313" key="2">
    <source>
        <dbReference type="Proteomes" id="UP000325054"/>
    </source>
</evidence>
<gene>
    <name evidence="1" type="ORF">FZC80_09005</name>
</gene>
<proteinExistence type="predicted"/>
<dbReference type="OrthoDB" id="10004920at2"/>
<organism evidence="1 2">
    <name type="scientific">Rossellomorea aquimaris</name>
    <dbReference type="NCBI Taxonomy" id="189382"/>
    <lineage>
        <taxon>Bacteria</taxon>
        <taxon>Bacillati</taxon>
        <taxon>Bacillota</taxon>
        <taxon>Bacilli</taxon>
        <taxon>Bacillales</taxon>
        <taxon>Bacillaceae</taxon>
        <taxon>Rossellomorea</taxon>
    </lineage>
</organism>
<dbReference type="AlphaFoldDB" id="A0A5D4TXQ0"/>
<name>A0A5D4TXQ0_9BACI</name>
<reference evidence="1 2" key="1">
    <citation type="submission" date="2019-08" db="EMBL/GenBank/DDBJ databases">
        <title>Bacillus genomes from the desert of Cuatro Cienegas, Coahuila.</title>
        <authorList>
            <person name="Olmedo-Alvarez G."/>
        </authorList>
    </citation>
    <scope>NUCLEOTIDE SEQUENCE [LARGE SCALE GENOMIC DNA]</scope>
    <source>
        <strain evidence="1 2">CH451a_14T</strain>
    </source>
</reference>
<dbReference type="RefSeq" id="WP_148991565.1">
    <property type="nucleotide sequence ID" value="NZ_VTEW01000006.1"/>
</dbReference>
<dbReference type="Proteomes" id="UP000325054">
    <property type="component" value="Unassembled WGS sequence"/>
</dbReference>
<protein>
    <submittedName>
        <fullName evidence="1">Uncharacterized protein</fullName>
    </submittedName>
</protein>
<comment type="caution">
    <text evidence="1">The sequence shown here is derived from an EMBL/GenBank/DDBJ whole genome shotgun (WGS) entry which is preliminary data.</text>
</comment>
<evidence type="ECO:0000313" key="1">
    <source>
        <dbReference type="EMBL" id="TYS79772.1"/>
    </source>
</evidence>